<sequence>MVINMHNKLKFMVYNEDTYWNNDLLGGCSFDLRRGYVTDTCMFSHDTFYFTYLAECAPSLGSNQCQEYIPSHMDPSLAKVFYSRNGILLGDLEKGFVKYTAQPDLDQL</sequence>
<dbReference type="Proteomes" id="UP001476798">
    <property type="component" value="Unassembled WGS sequence"/>
</dbReference>
<reference evidence="1 2" key="1">
    <citation type="submission" date="2021-06" db="EMBL/GenBank/DDBJ databases">
        <authorList>
            <person name="Palmer J.M."/>
        </authorList>
    </citation>
    <scope>NUCLEOTIDE SEQUENCE [LARGE SCALE GENOMIC DNA]</scope>
    <source>
        <strain evidence="1 2">GA_2019</strain>
        <tissue evidence="1">Muscle</tissue>
    </source>
</reference>
<dbReference type="PANTHER" id="PTHR46096:SF5">
    <property type="entry name" value="PERFORIN 1.2 PRECURSOR-RELATED"/>
    <property type="match status" value="1"/>
</dbReference>
<dbReference type="InterPro" id="IPR035892">
    <property type="entry name" value="C2_domain_sf"/>
</dbReference>
<dbReference type="PANTHER" id="PTHR46096">
    <property type="entry name" value="PERFORIN-1"/>
    <property type="match status" value="1"/>
</dbReference>
<dbReference type="InterPro" id="IPR052784">
    <property type="entry name" value="Perforin-1_pore-forming"/>
</dbReference>
<name>A0ABV0Q007_9TELE</name>
<protein>
    <submittedName>
        <fullName evidence="1">Uncharacterized protein</fullName>
    </submittedName>
</protein>
<organism evidence="1 2">
    <name type="scientific">Goodea atripinnis</name>
    <dbReference type="NCBI Taxonomy" id="208336"/>
    <lineage>
        <taxon>Eukaryota</taxon>
        <taxon>Metazoa</taxon>
        <taxon>Chordata</taxon>
        <taxon>Craniata</taxon>
        <taxon>Vertebrata</taxon>
        <taxon>Euteleostomi</taxon>
        <taxon>Actinopterygii</taxon>
        <taxon>Neopterygii</taxon>
        <taxon>Teleostei</taxon>
        <taxon>Neoteleostei</taxon>
        <taxon>Acanthomorphata</taxon>
        <taxon>Ovalentaria</taxon>
        <taxon>Atherinomorphae</taxon>
        <taxon>Cyprinodontiformes</taxon>
        <taxon>Goodeidae</taxon>
        <taxon>Goodea</taxon>
    </lineage>
</organism>
<dbReference type="Gene3D" id="2.60.40.150">
    <property type="entry name" value="C2 domain"/>
    <property type="match status" value="1"/>
</dbReference>
<evidence type="ECO:0000313" key="1">
    <source>
        <dbReference type="EMBL" id="MEQ2188963.1"/>
    </source>
</evidence>
<accession>A0ABV0Q007</accession>
<keyword evidence="2" id="KW-1185">Reference proteome</keyword>
<dbReference type="EMBL" id="JAHRIO010091835">
    <property type="protein sequence ID" value="MEQ2188963.1"/>
    <property type="molecule type" value="Genomic_DNA"/>
</dbReference>
<dbReference type="SUPFAM" id="SSF49562">
    <property type="entry name" value="C2 domain (Calcium/lipid-binding domain, CaLB)"/>
    <property type="match status" value="1"/>
</dbReference>
<gene>
    <name evidence="1" type="ORF">GOODEAATRI_020269</name>
</gene>
<evidence type="ECO:0000313" key="2">
    <source>
        <dbReference type="Proteomes" id="UP001476798"/>
    </source>
</evidence>
<comment type="caution">
    <text evidence="1">The sequence shown here is derived from an EMBL/GenBank/DDBJ whole genome shotgun (WGS) entry which is preliminary data.</text>
</comment>
<proteinExistence type="predicted"/>